<dbReference type="AlphaFoldDB" id="A0ABC9N629"/>
<dbReference type="EMBL" id="AAYH02000049">
    <property type="protein sequence ID" value="EDO52103.1"/>
    <property type="molecule type" value="Genomic_DNA"/>
</dbReference>
<sequence>MQQLGTAGDDEAKPRNALDALVGTADEEVYAQFVYIEGNTAEAAHGVYNQFLAVHLDEVGYLLEGIEHAGSGFAMHHGNVGDFGIVRKIVVDVADGDLLCFVKSKHVVRDAVILGDVAHAVAVGAVAQYEKFVARLDDATDDGFHTVRAATLQEDGSIVAGMLGGEGDEGLADFFHNVEVVGFVPSTPVGQHGFLDGL</sequence>
<name>A0ABC9N629_BACUC</name>
<keyword evidence="2" id="KW-1185">Reference proteome</keyword>
<dbReference type="Proteomes" id="UP000004110">
    <property type="component" value="Unassembled WGS sequence"/>
</dbReference>
<evidence type="ECO:0000313" key="2">
    <source>
        <dbReference type="Proteomes" id="UP000004110"/>
    </source>
</evidence>
<gene>
    <name evidence="1" type="ORF">BACUNI_04657</name>
</gene>
<organism evidence="1 2">
    <name type="scientific">Bacteroides uniformis (strain ATCC 8492 / DSM 6597 / CCUG 4942 / CIP 103695 / JCM 5828 / KCTC 5204 / NCTC 13054 / VPI 0061)</name>
    <dbReference type="NCBI Taxonomy" id="411479"/>
    <lineage>
        <taxon>Bacteria</taxon>
        <taxon>Pseudomonadati</taxon>
        <taxon>Bacteroidota</taxon>
        <taxon>Bacteroidia</taxon>
        <taxon>Bacteroidales</taxon>
        <taxon>Bacteroidaceae</taxon>
        <taxon>Bacteroides</taxon>
    </lineage>
</organism>
<proteinExistence type="predicted"/>
<protein>
    <submittedName>
        <fullName evidence="1">Uncharacterized protein</fullName>
    </submittedName>
</protein>
<evidence type="ECO:0000313" key="1">
    <source>
        <dbReference type="EMBL" id="EDO52103.1"/>
    </source>
</evidence>
<reference evidence="1" key="1">
    <citation type="submission" date="2007-06" db="EMBL/GenBank/DDBJ databases">
        <authorList>
            <person name="Fulton L."/>
            <person name="Clifton S."/>
            <person name="Fulton B."/>
            <person name="Xu J."/>
            <person name="Minx P."/>
            <person name="Pepin K.H."/>
            <person name="Johnson M."/>
            <person name="Thiruvilangam P."/>
            <person name="Bhonagiri V."/>
            <person name="Nash W.E."/>
            <person name="Mardis E.R."/>
            <person name="Wilson R.K."/>
        </authorList>
    </citation>
    <scope>NUCLEOTIDE SEQUENCE [LARGE SCALE GENOMIC DNA]</scope>
    <source>
        <strain evidence="1">ATCC 8492</strain>
    </source>
</reference>
<reference evidence="1" key="2">
    <citation type="submission" date="2013-11" db="EMBL/GenBank/DDBJ databases">
        <title>Draft genome sequence of Bacteroides uniformis (ATCC 8492).</title>
        <authorList>
            <person name="Sudarsanam P."/>
            <person name="Ley R."/>
            <person name="Guruge J."/>
            <person name="Turnbaugh P.J."/>
            <person name="Mahowald M."/>
            <person name="Liep D."/>
            <person name="Gordon J."/>
        </authorList>
    </citation>
    <scope>NUCLEOTIDE SEQUENCE</scope>
    <source>
        <strain evidence="1">ATCC 8492</strain>
    </source>
</reference>
<accession>A0ABC9N629</accession>
<comment type="caution">
    <text evidence="1">The sequence shown here is derived from an EMBL/GenBank/DDBJ whole genome shotgun (WGS) entry which is preliminary data.</text>
</comment>